<dbReference type="InParanoid" id="A2EEM9"/>
<dbReference type="OrthoDB" id="5370059at2759"/>
<keyword evidence="3" id="KW-1185">Reference proteome</keyword>
<gene>
    <name evidence="2" type="ORF">TVAG_050690</name>
</gene>
<proteinExistence type="predicted"/>
<accession>A2EEM9</accession>
<sequence>MDRKQIGTPTYLYYCGTFQLLNTTSIGNFSTPILQCLEDASLSIYDIDYVSSNGNYTCVDLKSHKAYWWSTCREKRDASSYHFLDNNNKIVIGTNGLLDLKVDGTVNFISLSNTQLAIDSSIKYLDAFANSHKYALIDTEKKIHIYFENKNIIHYPVTTEEPKIICLTENTTGILFKNYTFQIKADNSDKQFEFKDIIHVASSEDRYVVVTTKSLVYEIYENGTKKQIFGFQGTPISAFCGTKHYGVITYQGDAFLWGWGLSGQLGNGVCMNRDHPVKAKFDDSLRIVAADGGAENTVFLAVKEMSFTPMLPEIMQSSPFIQTIRTTMNIEGLMNPDNKDVKF</sequence>
<evidence type="ECO:0008006" key="4">
    <source>
        <dbReference type="Google" id="ProtNLM"/>
    </source>
</evidence>
<evidence type="ECO:0000313" key="2">
    <source>
        <dbReference type="EMBL" id="EAY08835.1"/>
    </source>
</evidence>
<dbReference type="PROSITE" id="PS50012">
    <property type="entry name" value="RCC1_3"/>
    <property type="match status" value="1"/>
</dbReference>
<dbReference type="KEGG" id="tva:4766744"/>
<dbReference type="Proteomes" id="UP000001542">
    <property type="component" value="Unassembled WGS sequence"/>
</dbReference>
<reference evidence="2" key="1">
    <citation type="submission" date="2006-10" db="EMBL/GenBank/DDBJ databases">
        <authorList>
            <person name="Amadeo P."/>
            <person name="Zhao Q."/>
            <person name="Wortman J."/>
            <person name="Fraser-Liggett C."/>
            <person name="Carlton J."/>
        </authorList>
    </citation>
    <scope>NUCLEOTIDE SEQUENCE</scope>
    <source>
        <strain evidence="2">G3</strain>
    </source>
</reference>
<reference evidence="2" key="2">
    <citation type="journal article" date="2007" name="Science">
        <title>Draft genome sequence of the sexually transmitted pathogen Trichomonas vaginalis.</title>
        <authorList>
            <person name="Carlton J.M."/>
            <person name="Hirt R.P."/>
            <person name="Silva J.C."/>
            <person name="Delcher A.L."/>
            <person name="Schatz M."/>
            <person name="Zhao Q."/>
            <person name="Wortman J.R."/>
            <person name="Bidwell S.L."/>
            <person name="Alsmark U.C.M."/>
            <person name="Besteiro S."/>
            <person name="Sicheritz-Ponten T."/>
            <person name="Noel C.J."/>
            <person name="Dacks J.B."/>
            <person name="Foster P.G."/>
            <person name="Simillion C."/>
            <person name="Van de Peer Y."/>
            <person name="Miranda-Saavedra D."/>
            <person name="Barton G.J."/>
            <person name="Westrop G.D."/>
            <person name="Mueller S."/>
            <person name="Dessi D."/>
            <person name="Fiori P.L."/>
            <person name="Ren Q."/>
            <person name="Paulsen I."/>
            <person name="Zhang H."/>
            <person name="Bastida-Corcuera F.D."/>
            <person name="Simoes-Barbosa A."/>
            <person name="Brown M.T."/>
            <person name="Hayes R.D."/>
            <person name="Mukherjee M."/>
            <person name="Okumura C.Y."/>
            <person name="Schneider R."/>
            <person name="Smith A.J."/>
            <person name="Vanacova S."/>
            <person name="Villalvazo M."/>
            <person name="Haas B.J."/>
            <person name="Pertea M."/>
            <person name="Feldblyum T.V."/>
            <person name="Utterback T.R."/>
            <person name="Shu C.L."/>
            <person name="Osoegawa K."/>
            <person name="de Jong P.J."/>
            <person name="Hrdy I."/>
            <person name="Horvathova L."/>
            <person name="Zubacova Z."/>
            <person name="Dolezal P."/>
            <person name="Malik S.B."/>
            <person name="Logsdon J.M. Jr."/>
            <person name="Henze K."/>
            <person name="Gupta A."/>
            <person name="Wang C.C."/>
            <person name="Dunne R.L."/>
            <person name="Upcroft J.A."/>
            <person name="Upcroft P."/>
            <person name="White O."/>
            <person name="Salzberg S.L."/>
            <person name="Tang P."/>
            <person name="Chiu C.-H."/>
            <person name="Lee Y.-S."/>
            <person name="Embley T.M."/>
            <person name="Coombs G.H."/>
            <person name="Mottram J.C."/>
            <person name="Tachezy J."/>
            <person name="Fraser-Liggett C.M."/>
            <person name="Johnson P.J."/>
        </authorList>
    </citation>
    <scope>NUCLEOTIDE SEQUENCE [LARGE SCALE GENOMIC DNA]</scope>
    <source>
        <strain evidence="2">G3</strain>
    </source>
</reference>
<name>A2EEM9_TRIV3</name>
<dbReference type="AlphaFoldDB" id="A2EEM9"/>
<dbReference type="InterPro" id="IPR000408">
    <property type="entry name" value="Reg_chr_condens"/>
</dbReference>
<protein>
    <recommendedName>
        <fullName evidence="4">Regulator of chromosome condensation family protein</fullName>
    </recommendedName>
</protein>
<dbReference type="EMBL" id="DS113369">
    <property type="protein sequence ID" value="EAY08835.1"/>
    <property type="molecule type" value="Genomic_DNA"/>
</dbReference>
<feature type="repeat" description="RCC1" evidence="1">
    <location>
        <begin position="252"/>
        <end position="303"/>
    </location>
</feature>
<dbReference type="RefSeq" id="XP_001321058.1">
    <property type="nucleotide sequence ID" value="XM_001321023.1"/>
</dbReference>
<dbReference type="VEuPathDB" id="TrichDB:TVAG_050690"/>
<evidence type="ECO:0000313" key="3">
    <source>
        <dbReference type="Proteomes" id="UP000001542"/>
    </source>
</evidence>
<organism evidence="2 3">
    <name type="scientific">Trichomonas vaginalis (strain ATCC PRA-98 / G3)</name>
    <dbReference type="NCBI Taxonomy" id="412133"/>
    <lineage>
        <taxon>Eukaryota</taxon>
        <taxon>Metamonada</taxon>
        <taxon>Parabasalia</taxon>
        <taxon>Trichomonadida</taxon>
        <taxon>Trichomonadidae</taxon>
        <taxon>Trichomonas</taxon>
    </lineage>
</organism>
<dbReference type="SMR" id="A2EEM9"/>
<dbReference type="InterPro" id="IPR009091">
    <property type="entry name" value="RCC1/BLIP-II"/>
</dbReference>
<dbReference type="Gene3D" id="2.130.10.30">
    <property type="entry name" value="Regulator of chromosome condensation 1/beta-lactamase-inhibitor protein II"/>
    <property type="match status" value="1"/>
</dbReference>
<dbReference type="VEuPathDB" id="TrichDB:TVAGG3_0981520"/>
<dbReference type="Pfam" id="PF00415">
    <property type="entry name" value="RCC1"/>
    <property type="match status" value="1"/>
</dbReference>
<dbReference type="SUPFAM" id="SSF50985">
    <property type="entry name" value="RCC1/BLIP-II"/>
    <property type="match status" value="1"/>
</dbReference>
<evidence type="ECO:0000256" key="1">
    <source>
        <dbReference type="PROSITE-ProRule" id="PRU00235"/>
    </source>
</evidence>